<dbReference type="PANTHER" id="PTHR31544">
    <property type="entry name" value="AIG2-LIKE PROTEIN D"/>
    <property type="match status" value="1"/>
</dbReference>
<reference evidence="5 6" key="1">
    <citation type="submission" date="2024-03" db="EMBL/GenBank/DDBJ databases">
        <title>A high-quality draft genome sequence of Diaporthe vaccinii, a causative agent of upright dieback and viscid rot disease in cranberry plants.</title>
        <authorList>
            <person name="Sarrasin M."/>
            <person name="Lang B.F."/>
            <person name="Burger G."/>
        </authorList>
    </citation>
    <scope>NUCLEOTIDE SEQUENCE [LARGE SCALE GENOMIC DNA]</scope>
    <source>
        <strain evidence="5 6">IS7</strain>
    </source>
</reference>
<evidence type="ECO:0000256" key="1">
    <source>
        <dbReference type="ARBA" id="ARBA00008861"/>
    </source>
</evidence>
<evidence type="ECO:0000256" key="3">
    <source>
        <dbReference type="ARBA" id="ARBA00030602"/>
    </source>
</evidence>
<evidence type="ECO:0000259" key="4">
    <source>
        <dbReference type="Pfam" id="PF06094"/>
    </source>
</evidence>
<dbReference type="Pfam" id="PF06094">
    <property type="entry name" value="GGACT"/>
    <property type="match status" value="1"/>
</dbReference>
<evidence type="ECO:0000313" key="5">
    <source>
        <dbReference type="EMBL" id="KAL2289187.1"/>
    </source>
</evidence>
<keyword evidence="6" id="KW-1185">Reference proteome</keyword>
<name>A0ABR4F3B8_9PEZI</name>
<comment type="caution">
    <text evidence="5">The sequence shown here is derived from an EMBL/GenBank/DDBJ whole genome shotgun (WGS) entry which is preliminary data.</text>
</comment>
<dbReference type="InterPro" id="IPR036568">
    <property type="entry name" value="GGCT-like_sf"/>
</dbReference>
<feature type="domain" description="Gamma-glutamylcyclotransferase AIG2-like" evidence="4">
    <location>
        <begin position="30"/>
        <end position="139"/>
    </location>
</feature>
<dbReference type="Proteomes" id="UP001600888">
    <property type="component" value="Unassembled WGS sequence"/>
</dbReference>
<gene>
    <name evidence="5" type="ORF">FJTKL_02217</name>
</gene>
<accession>A0ABR4F3B8</accession>
<dbReference type="InterPro" id="IPR009288">
    <property type="entry name" value="AIG2-like_dom"/>
</dbReference>
<dbReference type="PANTHER" id="PTHR31544:SF4">
    <property type="entry name" value="GAMMA-GLUTAMYLCYCLOTRANSFERASE-RELATED"/>
    <property type="match status" value="1"/>
</dbReference>
<organism evidence="5 6">
    <name type="scientific">Diaporthe vaccinii</name>
    <dbReference type="NCBI Taxonomy" id="105482"/>
    <lineage>
        <taxon>Eukaryota</taxon>
        <taxon>Fungi</taxon>
        <taxon>Dikarya</taxon>
        <taxon>Ascomycota</taxon>
        <taxon>Pezizomycotina</taxon>
        <taxon>Sordariomycetes</taxon>
        <taxon>Sordariomycetidae</taxon>
        <taxon>Diaporthales</taxon>
        <taxon>Diaporthaceae</taxon>
        <taxon>Diaporthe</taxon>
        <taxon>Diaporthe eres species complex</taxon>
    </lineage>
</organism>
<keyword evidence="2" id="KW-0808">Transferase</keyword>
<dbReference type="SUPFAM" id="SSF110857">
    <property type="entry name" value="Gamma-glutamyl cyclotransferase-like"/>
    <property type="match status" value="1"/>
</dbReference>
<protein>
    <recommendedName>
        <fullName evidence="3">Putative gamma-glutamylcyclotransferase</fullName>
    </recommendedName>
</protein>
<dbReference type="EMBL" id="JBAWTH010000013">
    <property type="protein sequence ID" value="KAL2289187.1"/>
    <property type="molecule type" value="Genomic_DNA"/>
</dbReference>
<evidence type="ECO:0000256" key="2">
    <source>
        <dbReference type="ARBA" id="ARBA00022679"/>
    </source>
</evidence>
<dbReference type="Gene3D" id="3.10.490.10">
    <property type="entry name" value="Gamma-glutamyl cyclotransferase-like"/>
    <property type="match status" value="1"/>
</dbReference>
<dbReference type="CDD" id="cd06661">
    <property type="entry name" value="GGCT_like"/>
    <property type="match status" value="1"/>
</dbReference>
<proteinExistence type="inferred from homology"/>
<sequence length="161" mass="18406">MAARFAAVDRANAARPDVTETELPFKPCHVLFYGSLMDAQVLRTVAQLANPPPIRRGLVRGFRVKMCGMYPTVIPDKHGVVAGTVWHMDDPSHLLRLQEYETRAYKLCDCEVELEEGHRLLASKIFCWAGETDSPELEEGVFDFERYQKYFKPSVIYWGHS</sequence>
<dbReference type="InterPro" id="IPR045038">
    <property type="entry name" value="AIG2-like"/>
</dbReference>
<comment type="similarity">
    <text evidence="1">Belongs to the gamma-glutamylcyclotransferase family.</text>
</comment>
<dbReference type="InterPro" id="IPR013024">
    <property type="entry name" value="GGCT-like"/>
</dbReference>
<evidence type="ECO:0000313" key="6">
    <source>
        <dbReference type="Proteomes" id="UP001600888"/>
    </source>
</evidence>